<dbReference type="Proteomes" id="UP000520156">
    <property type="component" value="Unassembled WGS sequence"/>
</dbReference>
<evidence type="ECO:0000313" key="2">
    <source>
        <dbReference type="EMBL" id="MBC2650116.1"/>
    </source>
</evidence>
<dbReference type="Pfam" id="PF01575">
    <property type="entry name" value="MaoC_dehydratas"/>
    <property type="match status" value="1"/>
</dbReference>
<dbReference type="Gene3D" id="3.10.129.10">
    <property type="entry name" value="Hotdog Thioesterase"/>
    <property type="match status" value="1"/>
</dbReference>
<organism evidence="2 3">
    <name type="scientific">Novosphingobium aerophilum</name>
    <dbReference type="NCBI Taxonomy" id="2839843"/>
    <lineage>
        <taxon>Bacteria</taxon>
        <taxon>Pseudomonadati</taxon>
        <taxon>Pseudomonadota</taxon>
        <taxon>Alphaproteobacteria</taxon>
        <taxon>Sphingomonadales</taxon>
        <taxon>Sphingomonadaceae</taxon>
        <taxon>Novosphingobium</taxon>
    </lineage>
</organism>
<dbReference type="InterPro" id="IPR002539">
    <property type="entry name" value="MaoC-like_dom"/>
</dbReference>
<gene>
    <name evidence="2" type="ORF">H7F49_00190</name>
</gene>
<comment type="caution">
    <text evidence="2">The sequence shown here is derived from an EMBL/GenBank/DDBJ whole genome shotgun (WGS) entry which is preliminary data.</text>
</comment>
<reference evidence="2 3" key="1">
    <citation type="submission" date="2020-08" db="EMBL/GenBank/DDBJ databases">
        <title>The genome sequence of Novosphingobium flavum 4Y4.</title>
        <authorList>
            <person name="Liu Y."/>
        </authorList>
    </citation>
    <scope>NUCLEOTIDE SEQUENCE [LARGE SCALE GENOMIC DNA]</scope>
    <source>
        <strain evidence="2 3">4Y4</strain>
    </source>
</reference>
<dbReference type="RefSeq" id="WP_185681545.1">
    <property type="nucleotide sequence ID" value="NZ_JACLAU010000001.1"/>
</dbReference>
<dbReference type="AlphaFoldDB" id="A0A7X1F481"/>
<dbReference type="InterPro" id="IPR052342">
    <property type="entry name" value="MCH/BMMD"/>
</dbReference>
<evidence type="ECO:0000313" key="3">
    <source>
        <dbReference type="Proteomes" id="UP000520156"/>
    </source>
</evidence>
<keyword evidence="3" id="KW-1185">Reference proteome</keyword>
<dbReference type="EMBL" id="JACLAU010000001">
    <property type="protein sequence ID" value="MBC2650116.1"/>
    <property type="molecule type" value="Genomic_DNA"/>
</dbReference>
<dbReference type="CDD" id="cd03451">
    <property type="entry name" value="FkbR2"/>
    <property type="match status" value="1"/>
</dbReference>
<name>A0A7X1F481_9SPHN</name>
<sequence>MAGLWFEQFTVGQVFRHEIRKTVLEFENMLFSQMTYNPAQLHIDHAYAATTEFGRPLVNSLYTLGLVIGLTVQDTTLGTTVANLGMHDTVFPKPVFAGDTIRAETEVLDLRPSRSRPGQGIVRFRHTGLNQRDEVVCRTERSALMHRRPGEVAGPARGEQA</sequence>
<feature type="domain" description="MaoC-like" evidence="1">
    <location>
        <begin position="10"/>
        <end position="120"/>
    </location>
</feature>
<dbReference type="PANTHER" id="PTHR43664:SF1">
    <property type="entry name" value="BETA-METHYLMALYL-COA DEHYDRATASE"/>
    <property type="match status" value="1"/>
</dbReference>
<proteinExistence type="predicted"/>
<evidence type="ECO:0000259" key="1">
    <source>
        <dbReference type="Pfam" id="PF01575"/>
    </source>
</evidence>
<accession>A0A7X1F481</accession>
<dbReference type="PANTHER" id="PTHR43664">
    <property type="entry name" value="MONOAMINE OXIDASE-RELATED"/>
    <property type="match status" value="1"/>
</dbReference>
<dbReference type="SUPFAM" id="SSF54637">
    <property type="entry name" value="Thioesterase/thiol ester dehydrase-isomerase"/>
    <property type="match status" value="1"/>
</dbReference>
<protein>
    <submittedName>
        <fullName evidence="2">MaoC family dehydratase</fullName>
    </submittedName>
</protein>
<dbReference type="InterPro" id="IPR029069">
    <property type="entry name" value="HotDog_dom_sf"/>
</dbReference>